<reference evidence="3" key="1">
    <citation type="submission" date="2018-11" db="EMBL/GenBank/DDBJ databases">
        <title>Epidemiology and molecular evolution of divergent viral pathogens associated with respiratory tract infections across Vietnam.</title>
        <authorList>
            <person name="Lu L."/>
            <person name="Robertson G."/>
            <person name="Ivens A."/>
            <person name="Ashworth J."/>
            <person name="Woolhouse M."/>
        </authorList>
    </citation>
    <scope>NUCLEOTIDE SEQUENCE</scope>
    <source>
        <strain evidence="3">Vzttmv2</strain>
    </source>
</reference>
<organism evidence="3">
    <name type="scientific">TTV-like mini virus</name>
    <dbReference type="NCBI Taxonomy" id="93678"/>
    <lineage>
        <taxon>Viruses</taxon>
        <taxon>Monodnaviria</taxon>
        <taxon>Shotokuvirae</taxon>
        <taxon>Commensaviricota</taxon>
        <taxon>Cardeaviricetes</taxon>
        <taxon>Sanitavirales</taxon>
        <taxon>Anelloviridae</taxon>
        <taxon>Betatorquevirus</taxon>
    </lineage>
</organism>
<dbReference type="InterPro" id="IPR008474">
    <property type="entry name" value="DUF755"/>
</dbReference>
<evidence type="ECO:0000259" key="2">
    <source>
        <dbReference type="Pfam" id="PF05501"/>
    </source>
</evidence>
<proteinExistence type="predicted"/>
<accession>A0A4Y5SS35</accession>
<feature type="compositionally biased region" description="Low complexity" evidence="1">
    <location>
        <begin position="59"/>
        <end position="84"/>
    </location>
</feature>
<feature type="compositionally biased region" description="Basic residues" evidence="1">
    <location>
        <begin position="88"/>
        <end position="110"/>
    </location>
</feature>
<name>A0A4Y5SS35_9VIRU</name>
<feature type="domain" description="DUF755" evidence="2">
    <location>
        <begin position="24"/>
        <end position="129"/>
    </location>
</feature>
<feature type="compositionally biased region" description="Low complexity" evidence="1">
    <location>
        <begin position="111"/>
        <end position="129"/>
    </location>
</feature>
<dbReference type="EMBL" id="MK212029">
    <property type="protein sequence ID" value="QDA34216.1"/>
    <property type="molecule type" value="Genomic_DNA"/>
</dbReference>
<protein>
    <submittedName>
        <fullName evidence="3">ORF3</fullName>
    </submittedName>
</protein>
<sequence>MHFTLSFSSGEAAQHLWNSLQTQENKKSFPSPIRSTKHLRSKIQKHLQNTHCGNGTKEQNNSQSLLQNELNNTLQLQNLLQTLEQKTRQQKHKKRRTKHRQRKKTKHHTSRSPSSSSISDTSSSDSSSS</sequence>
<dbReference type="Pfam" id="PF05501">
    <property type="entry name" value="DUF755"/>
    <property type="match status" value="1"/>
</dbReference>
<feature type="region of interest" description="Disordered" evidence="1">
    <location>
        <begin position="21"/>
        <end position="129"/>
    </location>
</feature>
<evidence type="ECO:0000256" key="1">
    <source>
        <dbReference type="SAM" id="MobiDB-lite"/>
    </source>
</evidence>
<evidence type="ECO:0000313" key="3">
    <source>
        <dbReference type="EMBL" id="QDA34216.1"/>
    </source>
</evidence>
<feature type="compositionally biased region" description="Basic residues" evidence="1">
    <location>
        <begin position="35"/>
        <end position="45"/>
    </location>
</feature>
<feature type="compositionally biased region" description="Polar residues" evidence="1">
    <location>
        <begin position="46"/>
        <end position="58"/>
    </location>
</feature>